<proteinExistence type="predicted"/>
<sequence length="227" mass="25152">MRENTLRTSDDSEIDRTSRRKLLGAAVVAGGGFLAGCIHQSGSETEEQNTPSQTADEDSVLIVFFSRTENTQAVAEIIQQEVGGELFEVLPADPYPVDYDTLVSQVDQENEEGYTPPLQCNVENIEAYDTVFFGAPTWDMQLPPPMKTFLSEHDLGGKTVVPFNTNGGYGVGSSFQTVEDRCPDADVREGFSTRGGLERDGVYLAIKDDRREEVRAEVTDWLQRIQM</sequence>
<evidence type="ECO:0000259" key="1">
    <source>
        <dbReference type="PROSITE" id="PS50902"/>
    </source>
</evidence>
<dbReference type="Proteomes" id="UP000319712">
    <property type="component" value="Unassembled WGS sequence"/>
</dbReference>
<evidence type="ECO:0000313" key="2">
    <source>
        <dbReference type="EMBL" id="SMO86510.1"/>
    </source>
</evidence>
<dbReference type="PANTHER" id="PTHR39201">
    <property type="entry name" value="EXPORTED PROTEIN-RELATED"/>
    <property type="match status" value="1"/>
</dbReference>
<dbReference type="AlphaFoldDB" id="A0A521ETT9"/>
<reference evidence="2 3" key="1">
    <citation type="submission" date="2017-05" db="EMBL/GenBank/DDBJ databases">
        <authorList>
            <person name="Varghese N."/>
            <person name="Submissions S."/>
        </authorList>
    </citation>
    <scope>NUCLEOTIDE SEQUENCE [LARGE SCALE GENOMIC DNA]</scope>
    <source>
        <strain evidence="2 3">DSM 19504</strain>
    </source>
</reference>
<feature type="domain" description="Flavodoxin-like" evidence="1">
    <location>
        <begin position="60"/>
        <end position="226"/>
    </location>
</feature>
<dbReference type="PANTHER" id="PTHR39201:SF1">
    <property type="entry name" value="FLAVODOXIN-LIKE DOMAIN-CONTAINING PROTEIN"/>
    <property type="match status" value="1"/>
</dbReference>
<protein>
    <submittedName>
        <fullName evidence="2">Flavodoxin</fullName>
    </submittedName>
</protein>
<accession>A0A521ETT9</accession>
<dbReference type="Gene3D" id="3.40.50.360">
    <property type="match status" value="1"/>
</dbReference>
<dbReference type="EMBL" id="FXTD01000012">
    <property type="protein sequence ID" value="SMO86510.1"/>
    <property type="molecule type" value="Genomic_DNA"/>
</dbReference>
<dbReference type="InterPro" id="IPR008254">
    <property type="entry name" value="Flavodoxin/NO_synth"/>
</dbReference>
<gene>
    <name evidence="2" type="ORF">SAMN06264867_11250</name>
</gene>
<dbReference type="GO" id="GO:0010181">
    <property type="term" value="F:FMN binding"/>
    <property type="evidence" value="ECO:0007669"/>
    <property type="project" value="InterPro"/>
</dbReference>
<dbReference type="PROSITE" id="PS50902">
    <property type="entry name" value="FLAVODOXIN_LIKE"/>
    <property type="match status" value="1"/>
</dbReference>
<dbReference type="Pfam" id="PF12682">
    <property type="entry name" value="Flavodoxin_4"/>
    <property type="match status" value="1"/>
</dbReference>
<name>A0A521ETT9_9EURY</name>
<evidence type="ECO:0000313" key="3">
    <source>
        <dbReference type="Proteomes" id="UP000319712"/>
    </source>
</evidence>
<organism evidence="2 3">
    <name type="scientific">Halorubrum cibi</name>
    <dbReference type="NCBI Taxonomy" id="413815"/>
    <lineage>
        <taxon>Archaea</taxon>
        <taxon>Methanobacteriati</taxon>
        <taxon>Methanobacteriota</taxon>
        <taxon>Stenosarchaea group</taxon>
        <taxon>Halobacteria</taxon>
        <taxon>Halobacteriales</taxon>
        <taxon>Haloferacaceae</taxon>
        <taxon>Halorubrum</taxon>
    </lineage>
</organism>
<dbReference type="SUPFAM" id="SSF52218">
    <property type="entry name" value="Flavoproteins"/>
    <property type="match status" value="1"/>
</dbReference>
<dbReference type="InterPro" id="IPR029039">
    <property type="entry name" value="Flavoprotein-like_sf"/>
</dbReference>
<keyword evidence="3" id="KW-1185">Reference proteome</keyword>